<dbReference type="InterPro" id="IPR003400">
    <property type="entry name" value="ExbD"/>
</dbReference>
<reference evidence="9 10" key="1">
    <citation type="submission" date="2020-07" db="EMBL/GenBank/DDBJ databases">
        <authorList>
            <person name="Feng X."/>
        </authorList>
    </citation>
    <scope>NUCLEOTIDE SEQUENCE [LARGE SCALE GENOMIC DNA]</scope>
    <source>
        <strain evidence="9 10">JCM23202</strain>
    </source>
</reference>
<keyword evidence="10" id="KW-1185">Reference proteome</keyword>
<evidence type="ECO:0000256" key="1">
    <source>
        <dbReference type="ARBA" id="ARBA00004162"/>
    </source>
</evidence>
<name>A0A7X1E7X4_9BACT</name>
<dbReference type="GO" id="GO:0022857">
    <property type="term" value="F:transmembrane transporter activity"/>
    <property type="evidence" value="ECO:0007669"/>
    <property type="project" value="InterPro"/>
</dbReference>
<comment type="similarity">
    <text evidence="2 7">Belongs to the ExbD/TolR family.</text>
</comment>
<dbReference type="AlphaFoldDB" id="A0A7X1E7X4"/>
<comment type="caution">
    <text evidence="9">The sequence shown here is derived from an EMBL/GenBank/DDBJ whole genome shotgun (WGS) entry which is preliminary data.</text>
</comment>
<dbReference type="RefSeq" id="WP_185659514.1">
    <property type="nucleotide sequence ID" value="NZ_CAWPOO010000006.1"/>
</dbReference>
<comment type="subcellular location">
    <subcellularLocation>
        <location evidence="1">Cell membrane</location>
        <topology evidence="1">Single-pass membrane protein</topology>
    </subcellularLocation>
    <subcellularLocation>
        <location evidence="7">Cell membrane</location>
        <topology evidence="7">Single-pass type II membrane protein</topology>
    </subcellularLocation>
</comment>
<keyword evidence="5 8" id="KW-1133">Transmembrane helix</keyword>
<organism evidence="9 10">
    <name type="scientific">Pelagicoccus albus</name>
    <dbReference type="NCBI Taxonomy" id="415222"/>
    <lineage>
        <taxon>Bacteria</taxon>
        <taxon>Pseudomonadati</taxon>
        <taxon>Verrucomicrobiota</taxon>
        <taxon>Opitutia</taxon>
        <taxon>Puniceicoccales</taxon>
        <taxon>Pelagicoccaceae</taxon>
        <taxon>Pelagicoccus</taxon>
    </lineage>
</organism>
<dbReference type="Pfam" id="PF02472">
    <property type="entry name" value="ExbD"/>
    <property type="match status" value="1"/>
</dbReference>
<dbReference type="GO" id="GO:0015031">
    <property type="term" value="P:protein transport"/>
    <property type="evidence" value="ECO:0007669"/>
    <property type="project" value="UniProtKB-KW"/>
</dbReference>
<sequence length="132" mass="14867">MSGLLTRKRPKPTINIVPLMDVLTILIFFFLVSMQFKEMTTLNLTLPTIESAGKNEFPDKIQISIDEEGVVFLENKQVEIEELKGVISNLSDLSNDIPVLIRAHNLTPLETVTDVMDACRLNGLSKIRLQSR</sequence>
<keyword evidence="6 8" id="KW-0472">Membrane</keyword>
<accession>A0A7X1E7X4</accession>
<evidence type="ECO:0000256" key="2">
    <source>
        <dbReference type="ARBA" id="ARBA00005811"/>
    </source>
</evidence>
<evidence type="ECO:0000256" key="6">
    <source>
        <dbReference type="ARBA" id="ARBA00023136"/>
    </source>
</evidence>
<dbReference type="PANTHER" id="PTHR30558:SF3">
    <property type="entry name" value="BIOPOLYMER TRANSPORT PROTEIN EXBD-RELATED"/>
    <property type="match status" value="1"/>
</dbReference>
<dbReference type="Gene3D" id="3.30.420.270">
    <property type="match status" value="1"/>
</dbReference>
<evidence type="ECO:0000256" key="3">
    <source>
        <dbReference type="ARBA" id="ARBA00022475"/>
    </source>
</evidence>
<evidence type="ECO:0000313" key="9">
    <source>
        <dbReference type="EMBL" id="MBC2605646.1"/>
    </source>
</evidence>
<evidence type="ECO:0000256" key="7">
    <source>
        <dbReference type="RuleBase" id="RU003879"/>
    </source>
</evidence>
<evidence type="ECO:0000256" key="5">
    <source>
        <dbReference type="ARBA" id="ARBA00022989"/>
    </source>
</evidence>
<dbReference type="PANTHER" id="PTHR30558">
    <property type="entry name" value="EXBD MEMBRANE COMPONENT OF PMF-DRIVEN MACROMOLECULE IMPORT SYSTEM"/>
    <property type="match status" value="1"/>
</dbReference>
<keyword evidence="3" id="KW-1003">Cell membrane</keyword>
<evidence type="ECO:0000313" key="10">
    <source>
        <dbReference type="Proteomes" id="UP000526501"/>
    </source>
</evidence>
<keyword evidence="4 7" id="KW-0812">Transmembrane</keyword>
<keyword evidence="7" id="KW-0653">Protein transport</keyword>
<gene>
    <name evidence="9" type="ORF">H5P27_06280</name>
</gene>
<keyword evidence="7" id="KW-0813">Transport</keyword>
<dbReference type="Proteomes" id="UP000526501">
    <property type="component" value="Unassembled WGS sequence"/>
</dbReference>
<dbReference type="EMBL" id="JACHVC010000006">
    <property type="protein sequence ID" value="MBC2605646.1"/>
    <property type="molecule type" value="Genomic_DNA"/>
</dbReference>
<proteinExistence type="inferred from homology"/>
<dbReference type="GO" id="GO:0005886">
    <property type="term" value="C:plasma membrane"/>
    <property type="evidence" value="ECO:0007669"/>
    <property type="project" value="UniProtKB-SubCell"/>
</dbReference>
<protein>
    <submittedName>
        <fullName evidence="9">Biopolymer transporter ExbD</fullName>
    </submittedName>
</protein>
<evidence type="ECO:0000256" key="8">
    <source>
        <dbReference type="SAM" id="Phobius"/>
    </source>
</evidence>
<evidence type="ECO:0000256" key="4">
    <source>
        <dbReference type="ARBA" id="ARBA00022692"/>
    </source>
</evidence>
<feature type="transmembrane region" description="Helical" evidence="8">
    <location>
        <begin position="12"/>
        <end position="32"/>
    </location>
</feature>